<dbReference type="PANTHER" id="PTHR32089:SF112">
    <property type="entry name" value="LYSOZYME-LIKE PROTEIN-RELATED"/>
    <property type="match status" value="1"/>
</dbReference>
<evidence type="ECO:0000256" key="3">
    <source>
        <dbReference type="ARBA" id="ARBA00022692"/>
    </source>
</evidence>
<dbReference type="PROSITE" id="PS50885">
    <property type="entry name" value="HAMP"/>
    <property type="match status" value="1"/>
</dbReference>
<dbReference type="Gene3D" id="1.10.287.950">
    <property type="entry name" value="Methyl-accepting chemotaxis protein"/>
    <property type="match status" value="1"/>
</dbReference>
<dbReference type="PANTHER" id="PTHR32089">
    <property type="entry name" value="METHYL-ACCEPTING CHEMOTAXIS PROTEIN MCPB"/>
    <property type="match status" value="1"/>
</dbReference>
<reference evidence="13 14" key="1">
    <citation type="submission" date="2020-01" db="EMBL/GenBank/DDBJ databases">
        <title>Whole-genome sequence of Heliobacterium undosum DSM 13378.</title>
        <authorList>
            <person name="Kyndt J.A."/>
            <person name="Meyer T.E."/>
        </authorList>
    </citation>
    <scope>NUCLEOTIDE SEQUENCE [LARGE SCALE GENOMIC DNA]</scope>
    <source>
        <strain evidence="13 14">DSM 13378</strain>
    </source>
</reference>
<feature type="transmembrane region" description="Helical" evidence="10">
    <location>
        <begin position="12"/>
        <end position="33"/>
    </location>
</feature>
<evidence type="ECO:0000256" key="1">
    <source>
        <dbReference type="ARBA" id="ARBA00004651"/>
    </source>
</evidence>
<comment type="subcellular location">
    <subcellularLocation>
        <location evidence="1">Cell membrane</location>
        <topology evidence="1">Multi-pass membrane protein</topology>
    </subcellularLocation>
</comment>
<dbReference type="Gene3D" id="1.20.120.30">
    <property type="entry name" value="Aspartate receptor, ligand-binding domain"/>
    <property type="match status" value="1"/>
</dbReference>
<keyword evidence="4 10" id="KW-1133">Transmembrane helix</keyword>
<name>A0A845LAJ4_9FIRM</name>
<dbReference type="CDD" id="cd11386">
    <property type="entry name" value="MCP_signal"/>
    <property type="match status" value="1"/>
</dbReference>
<evidence type="ECO:0000256" key="4">
    <source>
        <dbReference type="ARBA" id="ARBA00022989"/>
    </source>
</evidence>
<dbReference type="OrthoDB" id="5392220at2"/>
<evidence type="ECO:0000256" key="2">
    <source>
        <dbReference type="ARBA" id="ARBA00022475"/>
    </source>
</evidence>
<dbReference type="Pfam" id="PF13682">
    <property type="entry name" value="CZB"/>
    <property type="match status" value="1"/>
</dbReference>
<evidence type="ECO:0000259" key="12">
    <source>
        <dbReference type="PROSITE" id="PS50885"/>
    </source>
</evidence>
<sequence>MLRLLRSIQAKLILVIVGVLLVTITVVALFSWMTTSEAFERNFARQTEKNLVGFNSLLENYKSQALAHAANLATHPAIVAGTKNRDFSALLQATTPMMKKGNLDYLVVTDAAGNAIIRTHEPDRFPKADDNIANQVNVARALEGKTFTGIEQGKVVRLSVRAGAPIYDQGRLIGVLSTGYVVSKNDIVDEAKEMFDAEFSLFLDKERVATSIVDKAGQRITGSQITADDIINSIFAERKPFIGLNKGLDGDYITGYAPLIGADGAVIGVLGTAREKSSLQEVKQSIARQIILSSLAALLLAGVVGVWFARRMARPLVELQDLMARAGAGDLTVHGAVHSTDEIGQSVAGFNLMIRRQAEIVSMVRKSSEEMAAGAEEMAASAQQVTGAVQDVARNIQEVAHNADKGNMAALEASEVLLELSSLIQLAKNQASVAADNSRQTLSAAERGRQTVAKSIEHMLTIKDRTKEAEAMMDALDRYSREINRMTETITAIAAQTNLLALNAAIEAARAGDAGRGFAVVADEVRKLAEESNRGAGEVAELVTKVLESAAAAVTATQQSHSEAERGAAVVKEAGEALQLILQAVQGTEKAIDGIVTLTNEEVASSDRIIRLIDSISSVIEATAERAETVAAATEETSASMETIAAATEETSAMAVELAGSVQKFRLPDVRAVMSAAELLEKAKSDHLLWKIRIQNMLKGYEQVNPEEVTSHHHCRLGKWYFGADNPFKQDPDFVSLDGPHARVHEFAMKAADAFRAGQHDVAQQMLAELEKSSEEVLGRLNRLISKAK</sequence>
<dbReference type="RefSeq" id="WP_161258282.1">
    <property type="nucleotide sequence ID" value="NZ_WXEY01000008.1"/>
</dbReference>
<keyword evidence="2" id="KW-1003">Cell membrane</keyword>
<dbReference type="Pfam" id="PF00015">
    <property type="entry name" value="MCPsignal"/>
    <property type="match status" value="1"/>
</dbReference>
<evidence type="ECO:0000313" key="14">
    <source>
        <dbReference type="Proteomes" id="UP000463470"/>
    </source>
</evidence>
<accession>A0A845LAJ4</accession>
<evidence type="ECO:0000256" key="9">
    <source>
        <dbReference type="SAM" id="Coils"/>
    </source>
</evidence>
<dbReference type="GO" id="GO:0007165">
    <property type="term" value="P:signal transduction"/>
    <property type="evidence" value="ECO:0007669"/>
    <property type="project" value="UniProtKB-KW"/>
</dbReference>
<comment type="similarity">
    <text evidence="7">Belongs to the methyl-accepting chemotaxis (MCP) protein family.</text>
</comment>
<evidence type="ECO:0000256" key="8">
    <source>
        <dbReference type="PROSITE-ProRule" id="PRU00284"/>
    </source>
</evidence>
<keyword evidence="5 10" id="KW-0472">Membrane</keyword>
<evidence type="ECO:0000259" key="11">
    <source>
        <dbReference type="PROSITE" id="PS50111"/>
    </source>
</evidence>
<dbReference type="InterPro" id="IPR029151">
    <property type="entry name" value="Sensor-like_sf"/>
</dbReference>
<feature type="domain" description="Methyl-accepting transducer" evidence="11">
    <location>
        <begin position="381"/>
        <end position="617"/>
    </location>
</feature>
<dbReference type="CDD" id="cd06225">
    <property type="entry name" value="HAMP"/>
    <property type="match status" value="1"/>
</dbReference>
<dbReference type="Pfam" id="PF00672">
    <property type="entry name" value="HAMP"/>
    <property type="match status" value="1"/>
</dbReference>
<dbReference type="SUPFAM" id="SSF103190">
    <property type="entry name" value="Sensory domain-like"/>
    <property type="match status" value="2"/>
</dbReference>
<dbReference type="Gene3D" id="3.30.450.20">
    <property type="entry name" value="PAS domain"/>
    <property type="match status" value="1"/>
</dbReference>
<dbReference type="EMBL" id="WXEY01000008">
    <property type="protein sequence ID" value="MZP29941.1"/>
    <property type="molecule type" value="Genomic_DNA"/>
</dbReference>
<evidence type="ECO:0000256" key="6">
    <source>
        <dbReference type="ARBA" id="ARBA00023224"/>
    </source>
</evidence>
<comment type="caution">
    <text evidence="13">The sequence shown here is derived from an EMBL/GenBank/DDBJ whole genome shotgun (WGS) entry which is preliminary data.</text>
</comment>
<feature type="coiled-coil region" evidence="9">
    <location>
        <begin position="462"/>
        <end position="496"/>
    </location>
</feature>
<dbReference type="SMART" id="SM00283">
    <property type="entry name" value="MA"/>
    <property type="match status" value="1"/>
</dbReference>
<proteinExistence type="inferred from homology"/>
<evidence type="ECO:0000256" key="10">
    <source>
        <dbReference type="SAM" id="Phobius"/>
    </source>
</evidence>
<organism evidence="13 14">
    <name type="scientific">Heliomicrobium undosum</name>
    <dbReference type="NCBI Taxonomy" id="121734"/>
    <lineage>
        <taxon>Bacteria</taxon>
        <taxon>Bacillati</taxon>
        <taxon>Bacillota</taxon>
        <taxon>Clostridia</taxon>
        <taxon>Eubacteriales</taxon>
        <taxon>Heliobacteriaceae</taxon>
        <taxon>Heliomicrobium</taxon>
    </lineage>
</organism>
<feature type="domain" description="HAMP" evidence="12">
    <location>
        <begin position="310"/>
        <end position="362"/>
    </location>
</feature>
<dbReference type="InterPro" id="IPR025991">
    <property type="entry name" value="Chemoreceptor_zinc-bind_dom"/>
</dbReference>
<dbReference type="Gene3D" id="6.10.340.10">
    <property type="match status" value="1"/>
</dbReference>
<keyword evidence="6 8" id="KW-0807">Transducer</keyword>
<dbReference type="Pfam" id="PF17202">
    <property type="entry name" value="sCache_3_3"/>
    <property type="match status" value="1"/>
</dbReference>
<dbReference type="AlphaFoldDB" id="A0A845LAJ4"/>
<dbReference type="SMART" id="SM00304">
    <property type="entry name" value="HAMP"/>
    <property type="match status" value="1"/>
</dbReference>
<feature type="transmembrane region" description="Helical" evidence="10">
    <location>
        <begin position="290"/>
        <end position="309"/>
    </location>
</feature>
<evidence type="ECO:0000256" key="7">
    <source>
        <dbReference type="ARBA" id="ARBA00029447"/>
    </source>
</evidence>
<dbReference type="Proteomes" id="UP000463470">
    <property type="component" value="Unassembled WGS sequence"/>
</dbReference>
<dbReference type="PROSITE" id="PS50111">
    <property type="entry name" value="CHEMOTAXIS_TRANSDUC_2"/>
    <property type="match status" value="1"/>
</dbReference>
<keyword evidence="9" id="KW-0175">Coiled coil</keyword>
<dbReference type="GO" id="GO:0005886">
    <property type="term" value="C:plasma membrane"/>
    <property type="evidence" value="ECO:0007669"/>
    <property type="project" value="UniProtKB-SubCell"/>
</dbReference>
<keyword evidence="3 10" id="KW-0812">Transmembrane</keyword>
<dbReference type="InterPro" id="IPR033463">
    <property type="entry name" value="sCache_3"/>
</dbReference>
<evidence type="ECO:0000256" key="5">
    <source>
        <dbReference type="ARBA" id="ARBA00023136"/>
    </source>
</evidence>
<evidence type="ECO:0000313" key="13">
    <source>
        <dbReference type="EMBL" id="MZP29941.1"/>
    </source>
</evidence>
<keyword evidence="14" id="KW-1185">Reference proteome</keyword>
<gene>
    <name evidence="13" type="ORF">GTO91_09520</name>
</gene>
<dbReference type="InterPro" id="IPR004089">
    <property type="entry name" value="MCPsignal_dom"/>
</dbReference>
<dbReference type="SUPFAM" id="SSF58104">
    <property type="entry name" value="Methyl-accepting chemotaxis protein (MCP) signaling domain"/>
    <property type="match status" value="2"/>
</dbReference>
<dbReference type="InterPro" id="IPR003660">
    <property type="entry name" value="HAMP_dom"/>
</dbReference>
<protein>
    <submittedName>
        <fullName evidence="13">HAMP domain-containing protein</fullName>
    </submittedName>
</protein>